<dbReference type="EMBL" id="JAXCEI010000013">
    <property type="protein sequence ID" value="MFA1542490.1"/>
    <property type="molecule type" value="Genomic_DNA"/>
</dbReference>
<dbReference type="SUPFAM" id="SSF53850">
    <property type="entry name" value="Periplasmic binding protein-like II"/>
    <property type="match status" value="1"/>
</dbReference>
<accession>A0ABV4QIH5</accession>
<sequence length="456" mass="48870">MARDGLRRFLPPDAPAWGAAAAGACLILVVAVVVVLRPGPSRPHCDRENLVIVGGTDVSLNFQRRKLVQEWNEGKPGDPPPRHATLVEVADSTDLQHSQIKAVEESGGCDYDVLIMDNTWTAQFASSGYLRPLDDIRDGDDFFGPALKTGAWKGEQYAVPFNVDVGLLYARKGANVPTAWPGLLDEGVAMQLADYEGLTVNALEAVWNDGGAGLLSGDGHPGEADLRERVFPALVRLAKEQGRLAGSRQAKEQDSIKAFLSGTSLMRNWPYAFSALATEPRMRNGDELEFDVRALPGDGVLGGQNLAVSAYSPHPEDAAELVKFLSAKNSQSKLFSCGGFAPARYSALGLRPGDLSPSAVSVPPCDLGKDKSEAEESFLPSQAQLTTLGRAIVGALPRAKSRPVTPHYSTFSATFRGCVERIFRDEDANPQNDAHVDAAKFAEAVERSLDGRTASC</sequence>
<dbReference type="PROSITE" id="PS51257">
    <property type="entry name" value="PROKAR_LIPOPROTEIN"/>
    <property type="match status" value="1"/>
</dbReference>
<dbReference type="Pfam" id="PF13416">
    <property type="entry name" value="SBP_bac_8"/>
    <property type="match status" value="1"/>
</dbReference>
<reference evidence="5 6" key="1">
    <citation type="submission" date="2023-11" db="EMBL/GenBank/DDBJ databases">
        <title>Actinomadura monticuli sp. nov., isolated from volcanic ash.</title>
        <authorList>
            <person name="Lee S.D."/>
            <person name="Yang H."/>
            <person name="Kim I.S."/>
        </authorList>
    </citation>
    <scope>NUCLEOTIDE SEQUENCE [LARGE SCALE GENOMIC DNA]</scope>
    <source>
        <strain evidence="5 6">DLS-62</strain>
    </source>
</reference>
<dbReference type="InterPro" id="IPR006059">
    <property type="entry name" value="SBP"/>
</dbReference>
<keyword evidence="4" id="KW-0812">Transmembrane</keyword>
<protein>
    <submittedName>
        <fullName evidence="5">Extracellular solute-binding protein</fullName>
    </submittedName>
</protein>
<feature type="transmembrane region" description="Helical" evidence="4">
    <location>
        <begin position="16"/>
        <end position="36"/>
    </location>
</feature>
<evidence type="ECO:0000313" key="5">
    <source>
        <dbReference type="EMBL" id="MFA1542490.1"/>
    </source>
</evidence>
<dbReference type="Proteomes" id="UP001569963">
    <property type="component" value="Unassembled WGS sequence"/>
</dbReference>
<evidence type="ECO:0000256" key="3">
    <source>
        <dbReference type="ARBA" id="ARBA00022729"/>
    </source>
</evidence>
<dbReference type="Gene3D" id="3.40.190.10">
    <property type="entry name" value="Periplasmic binding protein-like II"/>
    <property type="match status" value="2"/>
</dbReference>
<organism evidence="5 6">
    <name type="scientific">Actinomadura monticuli</name>
    <dbReference type="NCBI Taxonomy" id="3097367"/>
    <lineage>
        <taxon>Bacteria</taxon>
        <taxon>Bacillati</taxon>
        <taxon>Actinomycetota</taxon>
        <taxon>Actinomycetes</taxon>
        <taxon>Streptosporangiales</taxon>
        <taxon>Thermomonosporaceae</taxon>
        <taxon>Actinomadura</taxon>
    </lineage>
</organism>
<evidence type="ECO:0000256" key="4">
    <source>
        <dbReference type="SAM" id="Phobius"/>
    </source>
</evidence>
<dbReference type="PANTHER" id="PTHR43649">
    <property type="entry name" value="ARABINOSE-BINDING PROTEIN-RELATED"/>
    <property type="match status" value="1"/>
</dbReference>
<dbReference type="RefSeq" id="WP_371952731.1">
    <property type="nucleotide sequence ID" value="NZ_JAXCEI010000013.1"/>
</dbReference>
<proteinExistence type="inferred from homology"/>
<dbReference type="PANTHER" id="PTHR43649:SF34">
    <property type="entry name" value="ABC TRANSPORTER PERIPLASMIC-BINDING PROTEIN YCJN-RELATED"/>
    <property type="match status" value="1"/>
</dbReference>
<keyword evidence="3" id="KW-0732">Signal</keyword>
<name>A0ABV4QIH5_9ACTN</name>
<evidence type="ECO:0000256" key="1">
    <source>
        <dbReference type="ARBA" id="ARBA00008520"/>
    </source>
</evidence>
<keyword evidence="2" id="KW-0813">Transport</keyword>
<keyword evidence="4" id="KW-1133">Transmembrane helix</keyword>
<comment type="caution">
    <text evidence="5">The sequence shown here is derived from an EMBL/GenBank/DDBJ whole genome shotgun (WGS) entry which is preliminary data.</text>
</comment>
<comment type="similarity">
    <text evidence="1">Belongs to the bacterial solute-binding protein 1 family.</text>
</comment>
<keyword evidence="4" id="KW-0472">Membrane</keyword>
<keyword evidence="6" id="KW-1185">Reference proteome</keyword>
<evidence type="ECO:0000313" key="6">
    <source>
        <dbReference type="Proteomes" id="UP001569963"/>
    </source>
</evidence>
<evidence type="ECO:0000256" key="2">
    <source>
        <dbReference type="ARBA" id="ARBA00022448"/>
    </source>
</evidence>
<dbReference type="InterPro" id="IPR050490">
    <property type="entry name" value="Bact_solute-bd_prot1"/>
</dbReference>
<gene>
    <name evidence="5" type="ORF">SM611_26430</name>
</gene>